<accession>A0ACC2K9H3</accession>
<proteinExistence type="predicted"/>
<dbReference type="Proteomes" id="UP001234297">
    <property type="component" value="Chromosome 4"/>
</dbReference>
<dbReference type="EMBL" id="CM056812">
    <property type="protein sequence ID" value="KAJ8617703.1"/>
    <property type="molecule type" value="Genomic_DNA"/>
</dbReference>
<comment type="caution">
    <text evidence="1">The sequence shown here is derived from an EMBL/GenBank/DDBJ whole genome shotgun (WGS) entry which is preliminary data.</text>
</comment>
<organism evidence="1 2">
    <name type="scientific">Persea americana</name>
    <name type="common">Avocado</name>
    <dbReference type="NCBI Taxonomy" id="3435"/>
    <lineage>
        <taxon>Eukaryota</taxon>
        <taxon>Viridiplantae</taxon>
        <taxon>Streptophyta</taxon>
        <taxon>Embryophyta</taxon>
        <taxon>Tracheophyta</taxon>
        <taxon>Spermatophyta</taxon>
        <taxon>Magnoliopsida</taxon>
        <taxon>Magnoliidae</taxon>
        <taxon>Laurales</taxon>
        <taxon>Lauraceae</taxon>
        <taxon>Persea</taxon>
    </lineage>
</organism>
<protein>
    <submittedName>
        <fullName evidence="1">Uncharacterized protein</fullName>
    </submittedName>
</protein>
<sequence length="377" mass="42234">MKTCSSENLVGGEISNEWTAIELTGIDRPGLFSEISAVLTELKCNVVEAHAWSHNARIACIVHVSDELTAGHINDPGRLATIEDHLSTVLRADTTTSHDDLSGVATGSPSSDGAVTHTERRLHQLMLAERDFDTPISSPPHKGVDCDEGRKPIVSIDQCHAKGYSVVQVECKDRPKLMFDTVCTLTDMQYAVFHASAVSHGSTASQTLKRENEYRRWRRQWLLLQEYYIRHMNGCSLNTESEKQHVVKCLEAALERRVCEGILLELCAHDRVGLLSDITRLLREYGLAVVRADVVTHGEEAINVLYVRDISGNTVNMEIVDSMRRALKPLTIEVKNESPRPGSTDRSYFSFGDMLKSQLAREPLPQLYFNKVRTFFL</sequence>
<name>A0ACC2K9H3_PERAE</name>
<evidence type="ECO:0000313" key="2">
    <source>
        <dbReference type="Proteomes" id="UP001234297"/>
    </source>
</evidence>
<gene>
    <name evidence="1" type="ORF">MRB53_013889</name>
</gene>
<reference evidence="1 2" key="1">
    <citation type="journal article" date="2022" name="Hortic Res">
        <title>A haplotype resolved chromosomal level avocado genome allows analysis of novel avocado genes.</title>
        <authorList>
            <person name="Nath O."/>
            <person name="Fletcher S.J."/>
            <person name="Hayward A."/>
            <person name="Shaw L.M."/>
            <person name="Masouleh A.K."/>
            <person name="Furtado A."/>
            <person name="Henry R.J."/>
            <person name="Mitter N."/>
        </authorList>
    </citation>
    <scope>NUCLEOTIDE SEQUENCE [LARGE SCALE GENOMIC DNA]</scope>
    <source>
        <strain evidence="2">cv. Hass</strain>
    </source>
</reference>
<keyword evidence="2" id="KW-1185">Reference proteome</keyword>
<evidence type="ECO:0000313" key="1">
    <source>
        <dbReference type="EMBL" id="KAJ8617703.1"/>
    </source>
</evidence>